<dbReference type="HOGENOM" id="CLU_1530764_0_0_10"/>
<dbReference type="EMBL" id="CP002349">
    <property type="protein sequence ID" value="ADR20543.1"/>
    <property type="molecule type" value="Genomic_DNA"/>
</dbReference>
<evidence type="ECO:0008006" key="3">
    <source>
        <dbReference type="Google" id="ProtNLM"/>
    </source>
</evidence>
<evidence type="ECO:0000313" key="1">
    <source>
        <dbReference type="EMBL" id="ADR20543.1"/>
    </source>
</evidence>
<dbReference type="AlphaFoldDB" id="E4TPY6"/>
<reference evidence="1 2" key="1">
    <citation type="journal article" date="2011" name="Stand. Genomic Sci.">
        <title>Complete genome sequence of Marivirga tractuosa type strain (H-43).</title>
        <authorList>
            <person name="Pagani I."/>
            <person name="Chertkov O."/>
            <person name="Lapidus A."/>
            <person name="Lucas S."/>
            <person name="Del Rio T.G."/>
            <person name="Tice H."/>
            <person name="Copeland A."/>
            <person name="Cheng J.F."/>
            <person name="Nolan M."/>
            <person name="Saunders E."/>
            <person name="Pitluck S."/>
            <person name="Held B."/>
            <person name="Goodwin L."/>
            <person name="Liolios K."/>
            <person name="Ovchinikova G."/>
            <person name="Ivanova N."/>
            <person name="Mavromatis K."/>
            <person name="Pati A."/>
            <person name="Chen A."/>
            <person name="Palaniappan K."/>
            <person name="Land M."/>
            <person name="Hauser L."/>
            <person name="Jeffries C.D."/>
            <person name="Detter J.C."/>
            <person name="Han C."/>
            <person name="Tapia R."/>
            <person name="Ngatchou-Djao O.D."/>
            <person name="Rohde M."/>
            <person name="Goker M."/>
            <person name="Spring S."/>
            <person name="Sikorski J."/>
            <person name="Woyke T."/>
            <person name="Bristow J."/>
            <person name="Eisen J.A."/>
            <person name="Markowitz V."/>
            <person name="Hugenholtz P."/>
            <person name="Klenk H.P."/>
            <person name="Kyrpides N.C."/>
        </authorList>
    </citation>
    <scope>NUCLEOTIDE SEQUENCE [LARGE SCALE GENOMIC DNA]</scope>
    <source>
        <strain evidence="2">ATCC 23168 / DSM 4126 / NBRC 15989 / NCIMB 1408 / VKM B-1430 / H-43</strain>
    </source>
</reference>
<sequence length="175" mass="20319">MKGILIIFFYSFSFVACSQQLSEADKQSRQKADNVAKSQLKEEIEGSTHIIFSVADKDFIILVENTGSYREYYIRSMDNGETRILKDTTLNLSGELAKRMFDKTIYRDDFITFDSDFFKPEYEASSGNITYFVMKDKHGKRYGEARLSIFIKPNPIDSAVYSYLVERLLYYAKSM</sequence>
<organism evidence="1 2">
    <name type="scientific">Marivirga tractuosa (strain ATCC 23168 / DSM 4126 / NBRC 15989 / NCIMB 1408 / VKM B-1430 / H-43)</name>
    <name type="common">Microscilla tractuosa</name>
    <name type="synonym">Flexibacter tractuosus</name>
    <dbReference type="NCBI Taxonomy" id="643867"/>
    <lineage>
        <taxon>Bacteria</taxon>
        <taxon>Pseudomonadati</taxon>
        <taxon>Bacteroidota</taxon>
        <taxon>Cytophagia</taxon>
        <taxon>Cytophagales</taxon>
        <taxon>Marivirgaceae</taxon>
        <taxon>Marivirga</taxon>
    </lineage>
</organism>
<dbReference type="KEGG" id="mtt:Ftrac_0539"/>
<gene>
    <name evidence="1" type="ordered locus">Ftrac_0539</name>
</gene>
<dbReference type="PROSITE" id="PS51257">
    <property type="entry name" value="PROKAR_LIPOPROTEIN"/>
    <property type="match status" value="1"/>
</dbReference>
<dbReference type="STRING" id="643867.Ftrac_0539"/>
<proteinExistence type="predicted"/>
<dbReference type="RefSeq" id="WP_013452694.1">
    <property type="nucleotide sequence ID" value="NC_014759.1"/>
</dbReference>
<name>E4TPY6_MARTH</name>
<evidence type="ECO:0000313" key="2">
    <source>
        <dbReference type="Proteomes" id="UP000008720"/>
    </source>
</evidence>
<dbReference type="eggNOG" id="ENOG50342NR">
    <property type="taxonomic scope" value="Bacteria"/>
</dbReference>
<protein>
    <recommendedName>
        <fullName evidence="3">Lipoprotein</fullName>
    </recommendedName>
</protein>
<accession>E4TPY6</accession>
<dbReference type="Proteomes" id="UP000008720">
    <property type="component" value="Chromosome"/>
</dbReference>
<keyword evidence="2" id="KW-1185">Reference proteome</keyword>
<dbReference type="OrthoDB" id="1077467at2"/>